<organism evidence="1 2">
    <name type="scientific">Caenorhabditis tropicalis</name>
    <dbReference type="NCBI Taxonomy" id="1561998"/>
    <lineage>
        <taxon>Eukaryota</taxon>
        <taxon>Metazoa</taxon>
        <taxon>Ecdysozoa</taxon>
        <taxon>Nematoda</taxon>
        <taxon>Chromadorea</taxon>
        <taxon>Rhabditida</taxon>
        <taxon>Rhabditina</taxon>
        <taxon>Rhabditomorpha</taxon>
        <taxon>Rhabditoidea</taxon>
        <taxon>Rhabditidae</taxon>
        <taxon>Peloderinae</taxon>
        <taxon>Caenorhabditis</taxon>
    </lineage>
</organism>
<proteinExistence type="predicted"/>
<accession>A0A1I7SYJ7</accession>
<sequence length="80" mass="9520">MDGWLELLDGIKVASDWTVNFIYTVHTKHLQLKFIVEDVIQPLQASQDKRAFSYRSIMVWVWFCEPSIRRLNQMVTVTEF</sequence>
<name>A0A1I7SYJ7_9PELO</name>
<evidence type="ECO:0000313" key="1">
    <source>
        <dbReference type="Proteomes" id="UP000095282"/>
    </source>
</evidence>
<dbReference type="WBParaSite" id="Csp11.Scaffold320.g809.t1">
    <property type="protein sequence ID" value="Csp11.Scaffold320.g809.t1"/>
    <property type="gene ID" value="Csp11.Scaffold320.g809"/>
</dbReference>
<evidence type="ECO:0000313" key="2">
    <source>
        <dbReference type="WBParaSite" id="Csp11.Scaffold320.g809.t1"/>
    </source>
</evidence>
<keyword evidence="1" id="KW-1185">Reference proteome</keyword>
<reference evidence="2" key="1">
    <citation type="submission" date="2016-11" db="UniProtKB">
        <authorList>
            <consortium name="WormBaseParasite"/>
        </authorList>
    </citation>
    <scope>IDENTIFICATION</scope>
</reference>
<dbReference type="AlphaFoldDB" id="A0A1I7SYJ7"/>
<dbReference type="Proteomes" id="UP000095282">
    <property type="component" value="Unplaced"/>
</dbReference>
<protein>
    <submittedName>
        <fullName evidence="2">FBA_2 domain-containing protein</fullName>
    </submittedName>
</protein>